<feature type="transmembrane region" description="Helical" evidence="22">
    <location>
        <begin position="194"/>
        <end position="214"/>
    </location>
</feature>
<evidence type="ECO:0000313" key="23">
    <source>
        <dbReference type="EMBL" id="SDB81112.1"/>
    </source>
</evidence>
<feature type="transmembrane region" description="Helical" evidence="22">
    <location>
        <begin position="279"/>
        <end position="300"/>
    </location>
</feature>
<name>A0A1G6GGG1_9BACI</name>
<accession>A0A1G6GGG1</accession>
<dbReference type="PANTHER" id="PTHR30474">
    <property type="entry name" value="CELL CYCLE PROTEIN"/>
    <property type="match status" value="1"/>
</dbReference>
<keyword evidence="13" id="KW-0961">Cell wall biogenesis/degradation</keyword>
<dbReference type="GO" id="GO:0071555">
    <property type="term" value="P:cell wall organization"/>
    <property type="evidence" value="ECO:0007669"/>
    <property type="project" value="UniProtKB-KW"/>
</dbReference>
<evidence type="ECO:0000256" key="15">
    <source>
        <dbReference type="ARBA" id="ARBA00033270"/>
    </source>
</evidence>
<dbReference type="AlphaFoldDB" id="A0A1G6GGG1"/>
<feature type="transmembrane region" description="Helical" evidence="22">
    <location>
        <begin position="172"/>
        <end position="189"/>
    </location>
</feature>
<gene>
    <name evidence="23" type="ORF">SAMN05421737_10123</name>
</gene>
<comment type="function">
    <text evidence="21">Peptidoglycan polymerase that is essential for cell division.</text>
</comment>
<dbReference type="InterPro" id="IPR001182">
    <property type="entry name" value="FtsW/RodA"/>
</dbReference>
<evidence type="ECO:0000256" key="14">
    <source>
        <dbReference type="ARBA" id="ARBA00032370"/>
    </source>
</evidence>
<evidence type="ECO:0000256" key="1">
    <source>
        <dbReference type="ARBA" id="ARBA00004651"/>
    </source>
</evidence>
<sequence>MADQVTKATRGRNDWVLIGTTLGLTIFGLLMVYSSSYVEGFLLEPENPTYYLTRQLIWFALAIPILVFMMYFRYEHYQKMTPVLLGVSIVLLLLVVLIGTGRETTGADRWIRMGSLNMQPSEFVKVAMAIYLAHVYSRKQAYIAHFKTGVLPPLVVVGVIFSLIMLQPDLGTGTLIMLTAIMLVFFSGAKWRHLFGLAAVGIVGFLVLALLRPYRIARLTSFLDPFADATNSGFQLINGYLAIANGGVTGMGIGQSLQKMRHLPEAHTDFILAVISEELGFLGVLIVLIGYGIILFRGVAIGTKCKNPFGSLLAFAIVFQMAAQVVFNVGAVTGLLPITGMTLPLISYGGTSLLVTFISIGILASIHRHNGRQVL</sequence>
<reference evidence="24" key="1">
    <citation type="submission" date="2016-09" db="EMBL/GenBank/DDBJ databases">
        <authorList>
            <person name="Varghese N."/>
            <person name="Submissions S."/>
        </authorList>
    </citation>
    <scope>NUCLEOTIDE SEQUENCE [LARGE SCALE GENOMIC DNA]</scope>
    <source>
        <strain evidence="24">25nlg</strain>
    </source>
</reference>
<feature type="transmembrane region" description="Helical" evidence="22">
    <location>
        <begin position="56"/>
        <end position="74"/>
    </location>
</feature>
<evidence type="ECO:0000256" key="6">
    <source>
        <dbReference type="ARBA" id="ARBA00022679"/>
    </source>
</evidence>
<evidence type="ECO:0000256" key="5">
    <source>
        <dbReference type="ARBA" id="ARBA00022676"/>
    </source>
</evidence>
<evidence type="ECO:0000256" key="7">
    <source>
        <dbReference type="ARBA" id="ARBA00022692"/>
    </source>
</evidence>
<feature type="transmembrane region" description="Helical" evidence="22">
    <location>
        <begin position="149"/>
        <end position="166"/>
    </location>
</feature>
<dbReference type="GO" id="GO:0051301">
    <property type="term" value="P:cell division"/>
    <property type="evidence" value="ECO:0007669"/>
    <property type="project" value="UniProtKB-KW"/>
</dbReference>
<dbReference type="GO" id="GO:0015648">
    <property type="term" value="F:lipid-linked peptidoglycan transporter activity"/>
    <property type="evidence" value="ECO:0007669"/>
    <property type="project" value="TreeGrafter"/>
</dbReference>
<dbReference type="Pfam" id="PF01098">
    <property type="entry name" value="FTSW_RODA_SPOVE"/>
    <property type="match status" value="1"/>
</dbReference>
<dbReference type="GO" id="GO:0005886">
    <property type="term" value="C:plasma membrane"/>
    <property type="evidence" value="ECO:0007669"/>
    <property type="project" value="UniProtKB-SubCell"/>
</dbReference>
<feature type="transmembrane region" description="Helical" evidence="22">
    <location>
        <begin position="312"/>
        <end position="339"/>
    </location>
</feature>
<keyword evidence="6" id="KW-0808">Transferase</keyword>
<evidence type="ECO:0000256" key="9">
    <source>
        <dbReference type="ARBA" id="ARBA00022984"/>
    </source>
</evidence>
<keyword evidence="7 22" id="KW-0812">Transmembrane</keyword>
<keyword evidence="3" id="KW-1003">Cell membrane</keyword>
<evidence type="ECO:0000256" key="16">
    <source>
        <dbReference type="ARBA" id="ARBA00038053"/>
    </source>
</evidence>
<comment type="similarity">
    <text evidence="16">Belongs to the SEDS family. FtsW subfamily.</text>
</comment>
<evidence type="ECO:0000256" key="20">
    <source>
        <dbReference type="ARBA" id="ARBA00049902"/>
    </source>
</evidence>
<keyword evidence="11 22" id="KW-0472">Membrane</keyword>
<keyword evidence="4 23" id="KW-0132">Cell division</keyword>
<dbReference type="InterPro" id="IPR013437">
    <property type="entry name" value="FtsW"/>
</dbReference>
<dbReference type="GO" id="GO:0008955">
    <property type="term" value="F:peptidoglycan glycosyltransferase activity"/>
    <property type="evidence" value="ECO:0007669"/>
    <property type="project" value="UniProtKB-EC"/>
</dbReference>
<evidence type="ECO:0000256" key="4">
    <source>
        <dbReference type="ARBA" id="ARBA00022618"/>
    </source>
</evidence>
<evidence type="ECO:0000256" key="3">
    <source>
        <dbReference type="ARBA" id="ARBA00022475"/>
    </source>
</evidence>
<keyword evidence="10 22" id="KW-1133">Transmembrane helix</keyword>
<feature type="transmembrane region" description="Helical" evidence="22">
    <location>
        <begin position="345"/>
        <end position="366"/>
    </location>
</feature>
<protein>
    <recommendedName>
        <fullName evidence="17">Probable peptidoglycan glycosyltransferase FtsW</fullName>
        <ecNumber evidence="19">2.4.99.28</ecNumber>
    </recommendedName>
    <alternativeName>
        <fullName evidence="18">Cell division protein FtsW</fullName>
    </alternativeName>
    <alternativeName>
        <fullName evidence="15">Cell wall polymerase</fullName>
    </alternativeName>
    <alternativeName>
        <fullName evidence="14">Peptidoglycan polymerase</fullName>
    </alternativeName>
</protein>
<evidence type="ECO:0000256" key="8">
    <source>
        <dbReference type="ARBA" id="ARBA00022960"/>
    </source>
</evidence>
<comment type="subcellular location">
    <subcellularLocation>
        <location evidence="1">Cell membrane</location>
        <topology evidence="1">Multi-pass membrane protein</topology>
    </subcellularLocation>
</comment>
<evidence type="ECO:0000256" key="10">
    <source>
        <dbReference type="ARBA" id="ARBA00022989"/>
    </source>
</evidence>
<evidence type="ECO:0000256" key="18">
    <source>
        <dbReference type="ARBA" id="ARBA00041418"/>
    </source>
</evidence>
<evidence type="ECO:0000256" key="2">
    <source>
        <dbReference type="ARBA" id="ARBA00004752"/>
    </source>
</evidence>
<dbReference type="EMBL" id="FMYM01000001">
    <property type="protein sequence ID" value="SDB81112.1"/>
    <property type="molecule type" value="Genomic_DNA"/>
</dbReference>
<dbReference type="GO" id="GO:0009252">
    <property type="term" value="P:peptidoglycan biosynthetic process"/>
    <property type="evidence" value="ECO:0007669"/>
    <property type="project" value="UniProtKB-KW"/>
</dbReference>
<dbReference type="Proteomes" id="UP000242662">
    <property type="component" value="Unassembled WGS sequence"/>
</dbReference>
<dbReference type="PANTHER" id="PTHR30474:SF2">
    <property type="entry name" value="PEPTIDOGLYCAN GLYCOSYLTRANSFERASE FTSW-RELATED"/>
    <property type="match status" value="1"/>
</dbReference>
<evidence type="ECO:0000256" key="12">
    <source>
        <dbReference type="ARBA" id="ARBA00023306"/>
    </source>
</evidence>
<evidence type="ECO:0000256" key="17">
    <source>
        <dbReference type="ARBA" id="ARBA00041185"/>
    </source>
</evidence>
<comment type="catalytic activity">
    <reaction evidence="20">
        <text>[GlcNAc-(1-&gt;4)-Mur2Ac(oyl-L-Ala-gamma-D-Glu-L-Lys-D-Ala-D-Ala)](n)-di-trans,octa-cis-undecaprenyl diphosphate + beta-D-GlcNAc-(1-&gt;4)-Mur2Ac(oyl-L-Ala-gamma-D-Glu-L-Lys-D-Ala-D-Ala)-di-trans,octa-cis-undecaprenyl diphosphate = [GlcNAc-(1-&gt;4)-Mur2Ac(oyl-L-Ala-gamma-D-Glu-L-Lys-D-Ala-D-Ala)](n+1)-di-trans,octa-cis-undecaprenyl diphosphate + di-trans,octa-cis-undecaprenyl diphosphate + H(+)</text>
        <dbReference type="Rhea" id="RHEA:23708"/>
        <dbReference type="Rhea" id="RHEA-COMP:9602"/>
        <dbReference type="Rhea" id="RHEA-COMP:9603"/>
        <dbReference type="ChEBI" id="CHEBI:15378"/>
        <dbReference type="ChEBI" id="CHEBI:58405"/>
        <dbReference type="ChEBI" id="CHEBI:60033"/>
        <dbReference type="ChEBI" id="CHEBI:78435"/>
        <dbReference type="EC" id="2.4.99.28"/>
    </reaction>
</comment>
<evidence type="ECO:0000256" key="19">
    <source>
        <dbReference type="ARBA" id="ARBA00044770"/>
    </source>
</evidence>
<dbReference type="EC" id="2.4.99.28" evidence="19"/>
<evidence type="ECO:0000256" key="11">
    <source>
        <dbReference type="ARBA" id="ARBA00023136"/>
    </source>
</evidence>
<evidence type="ECO:0000256" key="13">
    <source>
        <dbReference type="ARBA" id="ARBA00023316"/>
    </source>
</evidence>
<dbReference type="InterPro" id="IPR018365">
    <property type="entry name" value="Cell_cycle_FtsW-rel_CS"/>
</dbReference>
<organism evidence="23 24">
    <name type="scientific">Shouchella lonarensis</name>
    <dbReference type="NCBI Taxonomy" id="1464122"/>
    <lineage>
        <taxon>Bacteria</taxon>
        <taxon>Bacillati</taxon>
        <taxon>Bacillota</taxon>
        <taxon>Bacilli</taxon>
        <taxon>Bacillales</taxon>
        <taxon>Bacillaceae</taxon>
        <taxon>Shouchella</taxon>
    </lineage>
</organism>
<evidence type="ECO:0000256" key="21">
    <source>
        <dbReference type="ARBA" id="ARBA00049966"/>
    </source>
</evidence>
<dbReference type="PROSITE" id="PS00428">
    <property type="entry name" value="FTSW_RODA_SPOVE"/>
    <property type="match status" value="1"/>
</dbReference>
<comment type="pathway">
    <text evidence="2">Cell wall biogenesis; peptidoglycan biosynthesis.</text>
</comment>
<dbReference type="NCBIfam" id="TIGR02614">
    <property type="entry name" value="ftsW"/>
    <property type="match status" value="1"/>
</dbReference>
<dbReference type="GO" id="GO:0032153">
    <property type="term" value="C:cell division site"/>
    <property type="evidence" value="ECO:0007669"/>
    <property type="project" value="TreeGrafter"/>
</dbReference>
<keyword evidence="24" id="KW-1185">Reference proteome</keyword>
<keyword evidence="5" id="KW-0328">Glycosyltransferase</keyword>
<evidence type="ECO:0000256" key="22">
    <source>
        <dbReference type="SAM" id="Phobius"/>
    </source>
</evidence>
<keyword evidence="9" id="KW-0573">Peptidoglycan synthesis</keyword>
<dbReference type="STRING" id="1464122.SAMN05421737_10123"/>
<proteinExistence type="inferred from homology"/>
<feature type="transmembrane region" description="Helical" evidence="22">
    <location>
        <begin position="15"/>
        <end position="36"/>
    </location>
</feature>
<feature type="transmembrane region" description="Helical" evidence="22">
    <location>
        <begin position="81"/>
        <end position="100"/>
    </location>
</feature>
<keyword evidence="8" id="KW-0133">Cell shape</keyword>
<keyword evidence="12" id="KW-0131">Cell cycle</keyword>
<evidence type="ECO:0000313" key="24">
    <source>
        <dbReference type="Proteomes" id="UP000242662"/>
    </source>
</evidence>
<dbReference type="RefSeq" id="WP_245700942.1">
    <property type="nucleotide sequence ID" value="NZ_FMYM01000001.1"/>
</dbReference>
<dbReference type="GO" id="GO:0008360">
    <property type="term" value="P:regulation of cell shape"/>
    <property type="evidence" value="ECO:0007669"/>
    <property type="project" value="UniProtKB-KW"/>
</dbReference>